<organism evidence="3">
    <name type="scientific">Florenciella parvula</name>
    <dbReference type="NCBI Taxonomy" id="236787"/>
    <lineage>
        <taxon>Eukaryota</taxon>
        <taxon>Sar</taxon>
        <taxon>Stramenopiles</taxon>
        <taxon>Ochrophyta</taxon>
        <taxon>Dictyochophyceae</taxon>
        <taxon>Florenciellales</taxon>
        <taxon>Florenciella</taxon>
    </lineage>
</organism>
<protein>
    <submittedName>
        <fullName evidence="3">Uncharacterized protein</fullName>
    </submittedName>
</protein>
<feature type="signal peptide" evidence="2">
    <location>
        <begin position="1"/>
        <end position="21"/>
    </location>
</feature>
<feature type="chain" id="PRO_5030583422" evidence="2">
    <location>
        <begin position="22"/>
        <end position="217"/>
    </location>
</feature>
<name>A0A7S2G7D8_9STRA</name>
<sequence length="217" mass="22525">MPGFHISRIAMLLLAASGVGTAFIARSPAVPRLSVVKTTHGYERPSVRAQCSRSLTTRAFSRSPLLMAAGPTEVGVVAKLGMEGLTVAGAVAVATIAAVFKVQAKSDSTTSAGDGSALAAETKVEESAEALVKEEPVPEPKAKAEPAPAPKAEAKPEPEKKPPKVEAAKGDEKATAGARSGEEIAQLQDDFRRWAVLNGEGLSLVEQLEKWGGSQTE</sequence>
<proteinExistence type="predicted"/>
<reference evidence="3" key="1">
    <citation type="submission" date="2021-01" db="EMBL/GenBank/DDBJ databases">
        <authorList>
            <person name="Corre E."/>
            <person name="Pelletier E."/>
            <person name="Niang G."/>
            <person name="Scheremetjew M."/>
            <person name="Finn R."/>
            <person name="Kale V."/>
            <person name="Holt S."/>
            <person name="Cochrane G."/>
            <person name="Meng A."/>
            <person name="Brown T."/>
            <person name="Cohen L."/>
        </authorList>
    </citation>
    <scope>NUCLEOTIDE SEQUENCE</scope>
    <source>
        <strain evidence="3">RCC1693</strain>
    </source>
</reference>
<evidence type="ECO:0000313" key="3">
    <source>
        <dbReference type="EMBL" id="CAD9435090.1"/>
    </source>
</evidence>
<feature type="region of interest" description="Disordered" evidence="1">
    <location>
        <begin position="108"/>
        <end position="183"/>
    </location>
</feature>
<feature type="compositionally biased region" description="Basic and acidic residues" evidence="1">
    <location>
        <begin position="152"/>
        <end position="174"/>
    </location>
</feature>
<evidence type="ECO:0000256" key="2">
    <source>
        <dbReference type="SAM" id="SignalP"/>
    </source>
</evidence>
<keyword evidence="2" id="KW-0732">Signal</keyword>
<dbReference type="AlphaFoldDB" id="A0A7S2G7D8"/>
<accession>A0A7S2G7D8</accession>
<evidence type="ECO:0000256" key="1">
    <source>
        <dbReference type="SAM" id="MobiDB-lite"/>
    </source>
</evidence>
<feature type="compositionally biased region" description="Basic and acidic residues" evidence="1">
    <location>
        <begin position="122"/>
        <end position="144"/>
    </location>
</feature>
<gene>
    <name evidence="3" type="ORF">FPAR1323_LOCUS13327</name>
</gene>
<dbReference type="EMBL" id="HBGT01025654">
    <property type="protein sequence ID" value="CAD9435090.1"/>
    <property type="molecule type" value="Transcribed_RNA"/>
</dbReference>